<reference evidence="2 3" key="1">
    <citation type="journal article" date="2015" name="Nature">
        <title>rRNA introns, odd ribosomes, and small enigmatic genomes across a large radiation of phyla.</title>
        <authorList>
            <person name="Brown C.T."/>
            <person name="Hug L.A."/>
            <person name="Thomas B.C."/>
            <person name="Sharon I."/>
            <person name="Castelle C.J."/>
            <person name="Singh A."/>
            <person name="Wilkins M.J."/>
            <person name="Williams K.H."/>
            <person name="Banfield J.F."/>
        </authorList>
    </citation>
    <scope>NUCLEOTIDE SEQUENCE [LARGE SCALE GENOMIC DNA]</scope>
</reference>
<organism evidence="2 3">
    <name type="scientific">Candidatus Uhrbacteria bacterium GW2011_GWA2_52_8d</name>
    <dbReference type="NCBI Taxonomy" id="1618979"/>
    <lineage>
        <taxon>Bacteria</taxon>
        <taxon>Candidatus Uhriibacteriota</taxon>
    </lineage>
</organism>
<keyword evidence="1" id="KW-1133">Transmembrane helix</keyword>
<gene>
    <name evidence="2" type="ORF">UY76_C0002G0006</name>
</gene>
<sequence>MKRLVHNLTILLTTAILLSSSFIIVGGSLSCSSPYSDEHFVGNACTAEKISMGTVWSWSETTTALPAQKFFLLVAILVAVTPATYLRMSAIMRGLTWFNRRPNLARGRPSPNNEFLPYLFATHGW</sequence>
<keyword evidence="1" id="KW-0472">Membrane</keyword>
<feature type="transmembrane region" description="Helical" evidence="1">
    <location>
        <begin position="70"/>
        <end position="88"/>
    </location>
</feature>
<comment type="caution">
    <text evidence="2">The sequence shown here is derived from an EMBL/GenBank/DDBJ whole genome shotgun (WGS) entry which is preliminary data.</text>
</comment>
<dbReference type="AlphaFoldDB" id="A0A0G1ZYC8"/>
<protein>
    <submittedName>
        <fullName evidence="2">Uncharacterized protein</fullName>
    </submittedName>
</protein>
<evidence type="ECO:0000256" key="1">
    <source>
        <dbReference type="SAM" id="Phobius"/>
    </source>
</evidence>
<keyword evidence="1" id="KW-0812">Transmembrane</keyword>
<dbReference type="PROSITE" id="PS51257">
    <property type="entry name" value="PROKAR_LIPOPROTEIN"/>
    <property type="match status" value="1"/>
</dbReference>
<accession>A0A0G1ZYC8</accession>
<dbReference type="Proteomes" id="UP000034054">
    <property type="component" value="Unassembled WGS sequence"/>
</dbReference>
<evidence type="ECO:0000313" key="2">
    <source>
        <dbReference type="EMBL" id="KKW33452.1"/>
    </source>
</evidence>
<proteinExistence type="predicted"/>
<dbReference type="EMBL" id="LCRH01000002">
    <property type="protein sequence ID" value="KKW33452.1"/>
    <property type="molecule type" value="Genomic_DNA"/>
</dbReference>
<name>A0A0G1ZYC8_9BACT</name>
<evidence type="ECO:0000313" key="3">
    <source>
        <dbReference type="Proteomes" id="UP000034054"/>
    </source>
</evidence>